<dbReference type="PANTHER" id="PTHR45861:SF1">
    <property type="entry name" value="DNA POLYMERASE ALPHA CATALYTIC SUBUNIT"/>
    <property type="match status" value="1"/>
</dbReference>
<dbReference type="Pfam" id="PF00136">
    <property type="entry name" value="DNA_pol_B"/>
    <property type="match status" value="1"/>
</dbReference>
<keyword evidence="3 12" id="KW-0808">Transferase</keyword>
<feature type="region of interest" description="Disordered" evidence="13">
    <location>
        <begin position="879"/>
        <end position="898"/>
    </location>
</feature>
<dbReference type="GO" id="GO:0005658">
    <property type="term" value="C:alpha DNA polymerase:primase complex"/>
    <property type="evidence" value="ECO:0007669"/>
    <property type="project" value="TreeGrafter"/>
</dbReference>
<organism evidence="18 19">
    <name type="scientific">Laccaria amethystina LaAM-08-1</name>
    <dbReference type="NCBI Taxonomy" id="1095629"/>
    <lineage>
        <taxon>Eukaryota</taxon>
        <taxon>Fungi</taxon>
        <taxon>Dikarya</taxon>
        <taxon>Basidiomycota</taxon>
        <taxon>Agaricomycotina</taxon>
        <taxon>Agaricomycetes</taxon>
        <taxon>Agaricomycetidae</taxon>
        <taxon>Agaricales</taxon>
        <taxon>Agaricineae</taxon>
        <taxon>Hydnangiaceae</taxon>
        <taxon>Laccaria</taxon>
    </lineage>
</organism>
<evidence type="ECO:0000259" key="16">
    <source>
        <dbReference type="Pfam" id="PF08996"/>
    </source>
</evidence>
<evidence type="ECO:0000313" key="18">
    <source>
        <dbReference type="EMBL" id="KIK05046.1"/>
    </source>
</evidence>
<keyword evidence="8" id="KW-0862">Zinc</keyword>
<reference evidence="18 19" key="1">
    <citation type="submission" date="2014-04" db="EMBL/GenBank/DDBJ databases">
        <authorList>
            <consortium name="DOE Joint Genome Institute"/>
            <person name="Kuo A."/>
            <person name="Kohler A."/>
            <person name="Nagy L.G."/>
            <person name="Floudas D."/>
            <person name="Copeland A."/>
            <person name="Barry K.W."/>
            <person name="Cichocki N."/>
            <person name="Veneault-Fourrey C."/>
            <person name="LaButti K."/>
            <person name="Lindquist E.A."/>
            <person name="Lipzen A."/>
            <person name="Lundell T."/>
            <person name="Morin E."/>
            <person name="Murat C."/>
            <person name="Sun H."/>
            <person name="Tunlid A."/>
            <person name="Henrissat B."/>
            <person name="Grigoriev I.V."/>
            <person name="Hibbett D.S."/>
            <person name="Martin F."/>
            <person name="Nordberg H.P."/>
            <person name="Cantor M.N."/>
            <person name="Hua S.X."/>
        </authorList>
    </citation>
    <scope>NUCLEOTIDE SEQUENCE [LARGE SCALE GENOMIC DNA]</scope>
    <source>
        <strain evidence="18 19">LaAM-08-1</strain>
    </source>
</reference>
<evidence type="ECO:0000259" key="17">
    <source>
        <dbReference type="Pfam" id="PF12254"/>
    </source>
</evidence>
<dbReference type="InterPro" id="IPR017964">
    <property type="entry name" value="DNA-dir_DNA_pol_B_CS"/>
</dbReference>
<keyword evidence="6" id="KW-0479">Metal-binding</keyword>
<evidence type="ECO:0000256" key="8">
    <source>
        <dbReference type="ARBA" id="ARBA00022833"/>
    </source>
</evidence>
<dbReference type="Gene3D" id="3.90.1600.10">
    <property type="entry name" value="Palm domain of DNA polymerase"/>
    <property type="match status" value="2"/>
</dbReference>
<keyword evidence="4 12" id="KW-0548">Nucleotidyltransferase</keyword>
<evidence type="ECO:0000256" key="6">
    <source>
        <dbReference type="ARBA" id="ARBA00022723"/>
    </source>
</evidence>
<feature type="domain" description="DNA-directed DNA polymerase family B multifunctional" evidence="14">
    <location>
        <begin position="771"/>
        <end position="1216"/>
    </location>
</feature>
<dbReference type="GO" id="GO:0006281">
    <property type="term" value="P:DNA repair"/>
    <property type="evidence" value="ECO:0007669"/>
    <property type="project" value="UniProtKB-ARBA"/>
</dbReference>
<dbReference type="PROSITE" id="PS00116">
    <property type="entry name" value="DNA_POLYMERASE_B"/>
    <property type="match status" value="1"/>
</dbReference>
<dbReference type="STRING" id="1095629.A0A0C9XJ52"/>
<keyword evidence="5 12" id="KW-0235">DNA replication</keyword>
<reference evidence="19" key="2">
    <citation type="submission" date="2015-01" db="EMBL/GenBank/DDBJ databases">
        <title>Evolutionary Origins and Diversification of the Mycorrhizal Mutualists.</title>
        <authorList>
            <consortium name="DOE Joint Genome Institute"/>
            <consortium name="Mycorrhizal Genomics Consortium"/>
            <person name="Kohler A."/>
            <person name="Kuo A."/>
            <person name="Nagy L.G."/>
            <person name="Floudas D."/>
            <person name="Copeland A."/>
            <person name="Barry K.W."/>
            <person name="Cichocki N."/>
            <person name="Veneault-Fourrey C."/>
            <person name="LaButti K."/>
            <person name="Lindquist E.A."/>
            <person name="Lipzen A."/>
            <person name="Lundell T."/>
            <person name="Morin E."/>
            <person name="Murat C."/>
            <person name="Riley R."/>
            <person name="Ohm R."/>
            <person name="Sun H."/>
            <person name="Tunlid A."/>
            <person name="Henrissat B."/>
            <person name="Grigoriev I.V."/>
            <person name="Hibbett D.S."/>
            <person name="Martin F."/>
        </authorList>
    </citation>
    <scope>NUCLEOTIDE SEQUENCE [LARGE SCALE GENOMIC DNA]</scope>
    <source>
        <strain evidence="19">LaAM-08-1</strain>
    </source>
</reference>
<name>A0A0C9XJ52_9AGAR</name>
<dbReference type="InterPro" id="IPR038256">
    <property type="entry name" value="Pol_alpha_znc_sf"/>
</dbReference>
<dbReference type="Pfam" id="PF03104">
    <property type="entry name" value="DNA_pol_B_exo1"/>
    <property type="match status" value="1"/>
</dbReference>
<dbReference type="Gene3D" id="3.30.420.10">
    <property type="entry name" value="Ribonuclease H-like superfamily/Ribonuclease H"/>
    <property type="match status" value="1"/>
</dbReference>
<feature type="region of interest" description="Disordered" evidence="13">
    <location>
        <begin position="70"/>
        <end position="233"/>
    </location>
</feature>
<dbReference type="InterPro" id="IPR012337">
    <property type="entry name" value="RNaseH-like_sf"/>
</dbReference>
<dbReference type="CDD" id="cd05776">
    <property type="entry name" value="DNA_polB_alpha_exo"/>
    <property type="match status" value="1"/>
</dbReference>
<dbReference type="GO" id="GO:0003688">
    <property type="term" value="F:DNA replication origin binding"/>
    <property type="evidence" value="ECO:0007669"/>
    <property type="project" value="TreeGrafter"/>
</dbReference>
<proteinExistence type="inferred from homology"/>
<dbReference type="GO" id="GO:0003887">
    <property type="term" value="F:DNA-directed DNA polymerase activity"/>
    <property type="evidence" value="ECO:0007669"/>
    <property type="project" value="UniProtKB-KW"/>
</dbReference>
<evidence type="ECO:0000313" key="19">
    <source>
        <dbReference type="Proteomes" id="UP000054477"/>
    </source>
</evidence>
<dbReference type="NCBIfam" id="TIGR00592">
    <property type="entry name" value="pol2"/>
    <property type="match status" value="1"/>
</dbReference>
<dbReference type="InterPro" id="IPR023211">
    <property type="entry name" value="DNA_pol_palm_dom_sf"/>
</dbReference>
<dbReference type="GO" id="GO:0006272">
    <property type="term" value="P:leading strand elongation"/>
    <property type="evidence" value="ECO:0007669"/>
    <property type="project" value="TreeGrafter"/>
</dbReference>
<accession>A0A0C9XJ52</accession>
<comment type="subcellular location">
    <subcellularLocation>
        <location evidence="1">Nucleus</location>
    </subcellularLocation>
</comment>
<dbReference type="InterPro" id="IPR045846">
    <property type="entry name" value="POLBc_alpha"/>
</dbReference>
<comment type="catalytic activity">
    <reaction evidence="12">
        <text>DNA(n) + a 2'-deoxyribonucleoside 5'-triphosphate = DNA(n+1) + diphosphate</text>
        <dbReference type="Rhea" id="RHEA:22508"/>
        <dbReference type="Rhea" id="RHEA-COMP:17339"/>
        <dbReference type="Rhea" id="RHEA-COMP:17340"/>
        <dbReference type="ChEBI" id="CHEBI:33019"/>
        <dbReference type="ChEBI" id="CHEBI:61560"/>
        <dbReference type="ChEBI" id="CHEBI:173112"/>
        <dbReference type="EC" id="2.7.7.7"/>
    </reaction>
</comment>
<dbReference type="Pfam" id="PF12254">
    <property type="entry name" value="DNA_pol_alpha_N"/>
    <property type="match status" value="1"/>
</dbReference>
<dbReference type="InterPro" id="IPR036397">
    <property type="entry name" value="RNaseH_sf"/>
</dbReference>
<evidence type="ECO:0000256" key="11">
    <source>
        <dbReference type="ARBA" id="ARBA00023242"/>
    </source>
</evidence>
<dbReference type="SUPFAM" id="SSF56672">
    <property type="entry name" value="DNA/RNA polymerases"/>
    <property type="match status" value="1"/>
</dbReference>
<feature type="domain" description="DNA-directed DNA polymerase family B exonuclease" evidence="15">
    <location>
        <begin position="462"/>
        <end position="703"/>
    </location>
</feature>
<dbReference type="Gene3D" id="2.40.50.730">
    <property type="match status" value="1"/>
</dbReference>
<evidence type="ECO:0000256" key="5">
    <source>
        <dbReference type="ARBA" id="ARBA00022705"/>
    </source>
</evidence>
<evidence type="ECO:0000259" key="15">
    <source>
        <dbReference type="Pfam" id="PF03104"/>
    </source>
</evidence>
<evidence type="ECO:0000256" key="2">
    <source>
        <dbReference type="ARBA" id="ARBA00005755"/>
    </source>
</evidence>
<evidence type="ECO:0000259" key="14">
    <source>
        <dbReference type="Pfam" id="PF00136"/>
    </source>
</evidence>
<evidence type="ECO:0000256" key="3">
    <source>
        <dbReference type="ARBA" id="ARBA00022679"/>
    </source>
</evidence>
<dbReference type="Gene3D" id="3.30.70.2820">
    <property type="match status" value="1"/>
</dbReference>
<protein>
    <recommendedName>
        <fullName evidence="12">DNA polymerase</fullName>
        <ecNumber evidence="12">2.7.7.7</ecNumber>
    </recommendedName>
</protein>
<dbReference type="Proteomes" id="UP000054477">
    <property type="component" value="Unassembled WGS sequence"/>
</dbReference>
<dbReference type="Gene3D" id="1.10.132.60">
    <property type="entry name" value="DNA polymerase family B, C-terminal domain"/>
    <property type="match status" value="1"/>
</dbReference>
<dbReference type="EMBL" id="KN838564">
    <property type="protein sequence ID" value="KIK05046.1"/>
    <property type="molecule type" value="Genomic_DNA"/>
</dbReference>
<feature type="compositionally biased region" description="Acidic residues" evidence="13">
    <location>
        <begin position="81"/>
        <end position="90"/>
    </location>
</feature>
<evidence type="ECO:0000256" key="1">
    <source>
        <dbReference type="ARBA" id="ARBA00004123"/>
    </source>
</evidence>
<evidence type="ECO:0000256" key="4">
    <source>
        <dbReference type="ARBA" id="ARBA00022695"/>
    </source>
</evidence>
<feature type="region of interest" description="Disordered" evidence="13">
    <location>
        <begin position="1"/>
        <end position="37"/>
    </location>
</feature>
<comment type="similarity">
    <text evidence="2 12">Belongs to the DNA polymerase type-B family.</text>
</comment>
<feature type="compositionally biased region" description="Basic and acidic residues" evidence="13">
    <location>
        <begin position="1"/>
        <end position="34"/>
    </location>
</feature>
<dbReference type="InterPro" id="IPR006134">
    <property type="entry name" value="DNA-dir_DNA_pol_B_multi_dom"/>
</dbReference>
<evidence type="ECO:0000256" key="13">
    <source>
        <dbReference type="SAM" id="MobiDB-lite"/>
    </source>
</evidence>
<feature type="region of interest" description="Disordered" evidence="13">
    <location>
        <begin position="251"/>
        <end position="289"/>
    </location>
</feature>
<dbReference type="CDD" id="cd05532">
    <property type="entry name" value="POLBc_alpha"/>
    <property type="match status" value="1"/>
</dbReference>
<keyword evidence="9 12" id="KW-0239">DNA-directed DNA polymerase</keyword>
<dbReference type="SMART" id="SM00486">
    <property type="entry name" value="POLBc"/>
    <property type="match status" value="1"/>
</dbReference>
<dbReference type="Gene3D" id="1.10.3200.20">
    <property type="entry name" value="DNA Polymerase alpha, zinc finger"/>
    <property type="match status" value="1"/>
</dbReference>
<dbReference type="InterPro" id="IPR024647">
    <property type="entry name" value="DNA_pol_a_cat_su_N"/>
</dbReference>
<feature type="compositionally biased region" description="Basic and acidic residues" evidence="13">
    <location>
        <begin position="257"/>
        <end position="270"/>
    </location>
</feature>
<dbReference type="InterPro" id="IPR015088">
    <property type="entry name" value="Znf_DNA-dir_DNA_pol_B_alpha"/>
</dbReference>
<dbReference type="Pfam" id="PF08996">
    <property type="entry name" value="zf-DNA_Pol"/>
    <property type="match status" value="1"/>
</dbReference>
<dbReference type="GO" id="GO:0003697">
    <property type="term" value="F:single-stranded DNA binding"/>
    <property type="evidence" value="ECO:0007669"/>
    <property type="project" value="TreeGrafter"/>
</dbReference>
<evidence type="ECO:0000256" key="9">
    <source>
        <dbReference type="ARBA" id="ARBA00022932"/>
    </source>
</evidence>
<keyword evidence="10 12" id="KW-0238">DNA-binding</keyword>
<dbReference type="PANTHER" id="PTHR45861">
    <property type="entry name" value="DNA POLYMERASE ALPHA CATALYTIC SUBUNIT"/>
    <property type="match status" value="1"/>
</dbReference>
<dbReference type="GO" id="GO:1902975">
    <property type="term" value="P:mitotic DNA replication initiation"/>
    <property type="evidence" value="ECO:0007669"/>
    <property type="project" value="InterPro"/>
</dbReference>
<evidence type="ECO:0000256" key="7">
    <source>
        <dbReference type="ARBA" id="ARBA00022771"/>
    </source>
</evidence>
<gene>
    <name evidence="18" type="ORF">K443DRAFT_675507</name>
</gene>
<feature type="domain" description="DNA polymerase alpha catalytic subunit N-terminal" evidence="17">
    <location>
        <begin position="16"/>
        <end position="76"/>
    </location>
</feature>
<feature type="domain" description="Zinc finger DNA-directed DNA polymerase family B alpha" evidence="16">
    <location>
        <begin position="1252"/>
        <end position="1433"/>
    </location>
</feature>
<dbReference type="HOGENOM" id="CLU_001718_1_0_1"/>
<evidence type="ECO:0000256" key="10">
    <source>
        <dbReference type="ARBA" id="ARBA00023125"/>
    </source>
</evidence>
<keyword evidence="7" id="KW-0863">Zinc-finger</keyword>
<dbReference type="FunFam" id="1.10.132.60:FF:000004">
    <property type="entry name" value="DNA polymerase"/>
    <property type="match status" value="1"/>
</dbReference>
<evidence type="ECO:0000256" key="12">
    <source>
        <dbReference type="RuleBase" id="RU000442"/>
    </source>
</evidence>
<dbReference type="FunFam" id="3.30.420.10:FF:000036">
    <property type="entry name" value="DNA polymerase"/>
    <property type="match status" value="1"/>
</dbReference>
<dbReference type="InterPro" id="IPR042087">
    <property type="entry name" value="DNA_pol_B_thumb"/>
</dbReference>
<sequence length="1442" mass="162943">MADRSRRDKINKPDRLAEYKRAREGGKRVLKEEDDKIYDEVSEDQYKRIVKGRLMEDDFVVDDGVGGYVDNGMDDWAGGDQDAEESDEEYDKPKKAKKKGKDVPGKSKAKPKAPPPVAAPTISAYRPVRSAEQEDVFMSSILGNMDTAPVTPIASKKKSRKRNYDPDLSPDFNSYRGGPSDKEPPSDPPFEDMQHPSSDDYMSPKKKPRITDAGGMTPAIERFADMDVHSSSDGFDDTSFDDLDMDAFMDVDDDDLDTKPDVKPPTEKKPPKPLPSPAPRKEEPDAKPSWLSVHDSLAVVSEDTLGPLSSNTSANSDTTISALEEDGSLRFFWLDYLENDGKLYFVGKLKDKVTGKWVSCCVTVEGMQRNLFVLQREKQVEQDDEGVMHDTDIVPSESDVYDDFDMIRRELGIKSWRAKWVKRKYAFGETEVPRGESSWMKVVYGFNEPQVPMNACSPNISRIFGTNASAFELFVLKRKIMGPCWLQIKNPQIDYKGVSWCKLEATVSDPKDVNPFAETDPDAPRELPPLTVMSLSVRSIVNHQENKREVVCTTSRIWHNMQIDDPTPPERLPCVVQTYVRPLDRFPPNFETQARANGKGVISPMKNERMLLNSLLVSIYKADPDVIVGHDFLGVSLDVLLHRMRDLKADHWSRLGRFRRSKWPNIGRQGSNIKFLNGRMLCDLASEGAKSMIISTTWSLTEMCKTHLNSERQDIDPDDTASYLDGSLRSPDRMLTFVRHCELDAHYQMAIAAKVQILPLTRQLTNLAGNSWNKTLNGGRAERNEYILLHEFHRLKYICPDKTYGKKSAAVVKQEAEEDPEGAKTSTKGKRDKYKGGLVFEPKRGLWDKFILVMDFNSLYPSIIQEYNIDFTTVERVDDDENGDERIPDPPPPETPQGVLPRLIATLVSRRRQVKALMKDRDVTPAKLLQYDIKQTALKLTANSMYGCLGFEYSRFYARPLAALTTYKGREILTNTRETAESLNLDVVYGDTDSVFVNSNVTEFSEALKISAQFKKAINDRYRLLEIDLDAVFERLLLLQKKKYAAIKVEDGGRTTTEVKGLDMKRREYCALSKNVSQYVLEQILSGEPTEVVVESIHEYLTNISEQVRNGTTKLEDFIVFKRLGKNPKDYPDAKSQPHVQVALRIQQKGGSARAGDVIPYVFCLAEGEETAKTAQADRAKHPDEVRKAGSDLRVDYEHYLSQQLLPPIERLCDPIEGTDRARLAECLGLDPQRYKTSNGPEEREFSMLDSLISDKERFQDASPFVVRCRQCSAQMPFTPIPERSTSILHPSGAACLGCEKPLKLGSMQLQLEVQIREFIGRYYEGWMVCNDSTCGNRTRMMGVYGRNCLKLECKGRVSFEYSDAELYTQLRYFAYLFDGEKAINSAVGPNKDLVAAAVNAPANAALLRSLTACVDKYLDQCGRRWVDLSTIFGKMKVKTVA</sequence>
<dbReference type="GO" id="GO:0008270">
    <property type="term" value="F:zinc ion binding"/>
    <property type="evidence" value="ECO:0007669"/>
    <property type="project" value="UniProtKB-KW"/>
</dbReference>
<dbReference type="SUPFAM" id="SSF53098">
    <property type="entry name" value="Ribonuclease H-like"/>
    <property type="match status" value="1"/>
</dbReference>
<dbReference type="GO" id="GO:0006273">
    <property type="term" value="P:lagging strand elongation"/>
    <property type="evidence" value="ECO:0007669"/>
    <property type="project" value="TreeGrafter"/>
</dbReference>
<keyword evidence="19" id="KW-1185">Reference proteome</keyword>
<dbReference type="InterPro" id="IPR006133">
    <property type="entry name" value="DNA-dir_DNA_pol_B_exonuc"/>
</dbReference>
<feature type="region of interest" description="Disordered" evidence="13">
    <location>
        <begin position="813"/>
        <end position="834"/>
    </location>
</feature>
<dbReference type="InterPro" id="IPR043502">
    <property type="entry name" value="DNA/RNA_pol_sf"/>
</dbReference>
<dbReference type="OrthoDB" id="6755010at2759"/>
<dbReference type="PRINTS" id="PR00106">
    <property type="entry name" value="DNAPOLB"/>
</dbReference>
<keyword evidence="11" id="KW-0539">Nucleus</keyword>
<dbReference type="GO" id="GO:0003682">
    <property type="term" value="F:chromatin binding"/>
    <property type="evidence" value="ECO:0007669"/>
    <property type="project" value="TreeGrafter"/>
</dbReference>
<dbReference type="EC" id="2.7.7.7" evidence="12"/>
<dbReference type="InterPro" id="IPR006172">
    <property type="entry name" value="DNA-dir_DNA_pol_B"/>
</dbReference>
<dbReference type="GO" id="GO:0000166">
    <property type="term" value="F:nucleotide binding"/>
    <property type="evidence" value="ECO:0007669"/>
    <property type="project" value="InterPro"/>
</dbReference>